<dbReference type="KEGG" id="ati:AL072_07745"/>
<keyword evidence="2" id="KW-0175">Coiled coil</keyword>
<dbReference type="GO" id="GO:0030313">
    <property type="term" value="C:cell envelope"/>
    <property type="evidence" value="ECO:0007669"/>
    <property type="project" value="UniProtKB-SubCell"/>
</dbReference>
<name>A0AAC8ZTV1_9PROT</name>
<dbReference type="Gene3D" id="2.40.50.100">
    <property type="match status" value="1"/>
</dbReference>
<reference evidence="3 4" key="2">
    <citation type="journal article" date="2016" name="Genome Announc.">
        <title>Complete Genome Sequence of a Strain of Azospirillum thiophilum Isolated from a Sulfide Spring.</title>
        <authorList>
            <person name="Fomenkov A."/>
            <person name="Vincze T."/>
            <person name="Grabovich M."/>
            <person name="Anton B.P."/>
            <person name="Dubinina G."/>
            <person name="Orlova M."/>
            <person name="Belousova E."/>
            <person name="Roberts R.J."/>
        </authorList>
    </citation>
    <scope>NUCLEOTIDE SEQUENCE [LARGE SCALE GENOMIC DNA]</scope>
    <source>
        <strain evidence="3 4">BV-S</strain>
    </source>
</reference>
<accession>A0AAC8ZTV1</accession>
<evidence type="ECO:0000256" key="2">
    <source>
        <dbReference type="ARBA" id="ARBA00023054"/>
    </source>
</evidence>
<keyword evidence="4" id="KW-1185">Reference proteome</keyword>
<comment type="subcellular location">
    <subcellularLocation>
        <location evidence="1">Cell envelope</location>
    </subcellularLocation>
</comment>
<dbReference type="RefSeq" id="WP_045580814.1">
    <property type="nucleotide sequence ID" value="NZ_CP012401.1"/>
</dbReference>
<dbReference type="PANTHER" id="PTHR32347:SF23">
    <property type="entry name" value="BLL5650 PROTEIN"/>
    <property type="match status" value="1"/>
</dbReference>
<dbReference type="PANTHER" id="PTHR32347">
    <property type="entry name" value="EFFLUX SYSTEM COMPONENT YKNX-RELATED"/>
    <property type="match status" value="1"/>
</dbReference>
<evidence type="ECO:0000313" key="4">
    <source>
        <dbReference type="Proteomes" id="UP000069935"/>
    </source>
</evidence>
<dbReference type="InterPro" id="IPR050465">
    <property type="entry name" value="UPF0194_transport"/>
</dbReference>
<dbReference type="SUPFAM" id="SSF111369">
    <property type="entry name" value="HlyD-like secretion proteins"/>
    <property type="match status" value="2"/>
</dbReference>
<evidence type="ECO:0000256" key="1">
    <source>
        <dbReference type="ARBA" id="ARBA00004196"/>
    </source>
</evidence>
<proteinExistence type="predicted"/>
<protein>
    <submittedName>
        <fullName evidence="3">Secretion protein HlyD</fullName>
    </submittedName>
</protein>
<dbReference type="AlphaFoldDB" id="A0AAC8ZTV1"/>
<dbReference type="Proteomes" id="UP000069935">
    <property type="component" value="Chromosome 1"/>
</dbReference>
<sequence>MSGFPDWLAALALAVGLPFGGAGPPPLAHGYVEGEYLRIAAPSAGTLESLSVGRGAQVAAGTPLFAIDRATARAERDRLAAALAQARAQQADLATGKRPQEVAVLAAQKARAEAALRYSSAELARQRELVARRVSSPDKLDQALAAYDRDRGQLAEAEAQLDVAALAARPEQRRAADEVVTQAEAALVQADRRLADLAPAAPVAGLVEDTLYNPGEWVPAGSPVVSLLPPERVKLVLFVAETAMAGLVPGTELAVRCDGCPPGLSARVTRIASQAEYTPPVIYSVGSREKLVFRVEAAPGQPLNPGLPVDVWPVDLQPVGMDR</sequence>
<reference evidence="4" key="1">
    <citation type="submission" date="2015-08" db="EMBL/GenBank/DDBJ databases">
        <title>Complete Genome Sequence of Azospirillum thiophilum BV-S.</title>
        <authorList>
            <person name="Fomenkov A."/>
            <person name="Vincze T."/>
            <person name="Grabovich M."/>
            <person name="Dubinina G."/>
            <person name="Orlova M."/>
            <person name="Belousova E."/>
            <person name="Roberts R.J."/>
        </authorList>
    </citation>
    <scope>NUCLEOTIDE SEQUENCE [LARGE SCALE GENOMIC DNA]</scope>
    <source>
        <strain evidence="4">BV-S</strain>
    </source>
</reference>
<evidence type="ECO:0000313" key="3">
    <source>
        <dbReference type="EMBL" id="ALG70825.1"/>
    </source>
</evidence>
<dbReference type="Gene3D" id="1.10.287.470">
    <property type="entry name" value="Helix hairpin bin"/>
    <property type="match status" value="2"/>
</dbReference>
<dbReference type="EMBL" id="CP012401">
    <property type="protein sequence ID" value="ALG70825.1"/>
    <property type="molecule type" value="Genomic_DNA"/>
</dbReference>
<gene>
    <name evidence="3" type="ORF">AL072_07745</name>
</gene>
<organism evidence="3 4">
    <name type="scientific">Azospirillum thiophilum</name>
    <dbReference type="NCBI Taxonomy" id="528244"/>
    <lineage>
        <taxon>Bacteria</taxon>
        <taxon>Pseudomonadati</taxon>
        <taxon>Pseudomonadota</taxon>
        <taxon>Alphaproteobacteria</taxon>
        <taxon>Rhodospirillales</taxon>
        <taxon>Azospirillaceae</taxon>
        <taxon>Azospirillum</taxon>
    </lineage>
</organism>